<feature type="transmembrane region" description="Helical" evidence="2">
    <location>
        <begin position="180"/>
        <end position="199"/>
    </location>
</feature>
<feature type="transmembrane region" description="Helical" evidence="2">
    <location>
        <begin position="21"/>
        <end position="38"/>
    </location>
</feature>
<feature type="region of interest" description="Disordered" evidence="1">
    <location>
        <begin position="238"/>
        <end position="265"/>
    </location>
</feature>
<feature type="transmembrane region" description="Helical" evidence="2">
    <location>
        <begin position="44"/>
        <end position="61"/>
    </location>
</feature>
<reference evidence="5" key="1">
    <citation type="submission" date="2017-08" db="EMBL/GenBank/DDBJ databases">
        <title>A dynamic microbial community with high functional redundancy inhabits the cold, oxic subseafloor aquifer.</title>
        <authorList>
            <person name="Tully B.J."/>
            <person name="Wheat C.G."/>
            <person name="Glazer B.T."/>
            <person name="Huber J.A."/>
        </authorList>
    </citation>
    <scope>NUCLEOTIDE SEQUENCE [LARGE SCALE GENOMIC DNA]</scope>
</reference>
<dbReference type="Gene3D" id="3.10.620.30">
    <property type="match status" value="1"/>
</dbReference>
<feature type="transmembrane region" description="Helical" evidence="2">
    <location>
        <begin position="73"/>
        <end position="93"/>
    </location>
</feature>
<feature type="transmembrane region" description="Helical" evidence="2">
    <location>
        <begin position="585"/>
        <end position="604"/>
    </location>
</feature>
<keyword evidence="2" id="KW-1133">Transmembrane helix</keyword>
<accession>A0A2A4X934</accession>
<proteinExistence type="predicted"/>
<organism evidence="4 5">
    <name type="scientific">SAR86 cluster bacterium</name>
    <dbReference type="NCBI Taxonomy" id="2030880"/>
    <lineage>
        <taxon>Bacteria</taxon>
        <taxon>Pseudomonadati</taxon>
        <taxon>Pseudomonadota</taxon>
        <taxon>Gammaproteobacteria</taxon>
        <taxon>SAR86 cluster</taxon>
    </lineage>
</organism>
<dbReference type="InterPro" id="IPR002931">
    <property type="entry name" value="Transglutaminase-like"/>
</dbReference>
<evidence type="ECO:0000259" key="3">
    <source>
        <dbReference type="SMART" id="SM00460"/>
    </source>
</evidence>
<feature type="compositionally biased region" description="Polar residues" evidence="1">
    <location>
        <begin position="242"/>
        <end position="253"/>
    </location>
</feature>
<name>A0A2A4X934_9GAMM</name>
<evidence type="ECO:0000313" key="5">
    <source>
        <dbReference type="Proteomes" id="UP000218767"/>
    </source>
</evidence>
<sequence>MALKRTSNRAAKAQHFLPTSLRAAIIASSYWVLSLSLTVVSGSVASFIGCLFACYVIDLGIRRSPLKRLRTFTINLMSLGFLLLGLLLASLATSTSLLSDLASPMFSFNTGEFIKWFAISASLTVCLRVLAQRTSYGAVIEILFVAIAFVITLSAHRNGMIHRPFLIGDYALIRGIDPSSILMAFGCGAVLSLAALLMIENNHRRLPYHFTVLGLLCFSLLFYVRLFGLPTPQLTDDLGLTGQEQAGNGTQRENPFRDSENNADDKEAPVAVVVFRDDYEPLNGSYYFRESAYSQFNGTLLDFTTRSDMDQDLIKNFTNSRIEANQLPKAGDQRTPVRTSIGMLISHRTPFGLESPIAYENTANPNNLRFKRTYDTYSQAPEYDFNYLLGRELGRADWSEEVWDEYLELPDDPRYKELAESLIVDLKLEYTDDPFAKAWAIKTYLDENGIYSLKNEHAYETDPAGSFLFGDLTGYCMHFSFAATYMFRSLGIPARVGIGYAVPASNKAGGSSLLIQAIHGHAWPEIYFRDIGWVIVDPAPQQTLVDMTTDPQNNLQQLLGDMLRNDASFDDFLQSQQTSSINLQLILNVFYALILATLLSAYLIKFYRIWIPSRAATDKQYRLSYRAMLDQLAAVGLHRQFGESREQFARRVKIVAPSMQKLTNQHLALALGSQNKSSLDAAMWAELRSAIAQEIGRNTQTWKRVVAWINPFSWLLSK</sequence>
<comment type="caution">
    <text evidence="4">The sequence shown here is derived from an EMBL/GenBank/DDBJ whole genome shotgun (WGS) entry which is preliminary data.</text>
</comment>
<feature type="transmembrane region" description="Helical" evidence="2">
    <location>
        <begin position="113"/>
        <end position="131"/>
    </location>
</feature>
<dbReference type="InterPro" id="IPR038765">
    <property type="entry name" value="Papain-like_cys_pep_sf"/>
</dbReference>
<keyword evidence="2" id="KW-0472">Membrane</keyword>
<protein>
    <recommendedName>
        <fullName evidence="3">Transglutaminase-like domain-containing protein</fullName>
    </recommendedName>
</protein>
<dbReference type="EMBL" id="NVUL01000022">
    <property type="protein sequence ID" value="PCI79060.1"/>
    <property type="molecule type" value="Genomic_DNA"/>
</dbReference>
<feature type="transmembrane region" description="Helical" evidence="2">
    <location>
        <begin position="138"/>
        <end position="156"/>
    </location>
</feature>
<dbReference type="SUPFAM" id="SSF54001">
    <property type="entry name" value="Cysteine proteinases"/>
    <property type="match status" value="1"/>
</dbReference>
<gene>
    <name evidence="4" type="ORF">COB20_05590</name>
</gene>
<feature type="transmembrane region" description="Helical" evidence="2">
    <location>
        <begin position="206"/>
        <end position="224"/>
    </location>
</feature>
<keyword evidence="2" id="KW-0812">Transmembrane</keyword>
<dbReference type="InterPro" id="IPR052901">
    <property type="entry name" value="Bact_TGase-like"/>
</dbReference>
<feature type="domain" description="Transglutaminase-like" evidence="3">
    <location>
        <begin position="468"/>
        <end position="540"/>
    </location>
</feature>
<dbReference type="AlphaFoldDB" id="A0A2A4X934"/>
<dbReference type="PANTHER" id="PTHR42736:SF1">
    <property type="entry name" value="PROTEIN-GLUTAMINE GAMMA-GLUTAMYLTRANSFERASE"/>
    <property type="match status" value="1"/>
</dbReference>
<evidence type="ECO:0000256" key="1">
    <source>
        <dbReference type="SAM" id="MobiDB-lite"/>
    </source>
</evidence>
<feature type="compositionally biased region" description="Basic and acidic residues" evidence="1">
    <location>
        <begin position="254"/>
        <end position="265"/>
    </location>
</feature>
<dbReference type="PANTHER" id="PTHR42736">
    <property type="entry name" value="PROTEIN-GLUTAMINE GAMMA-GLUTAMYLTRANSFERASE"/>
    <property type="match status" value="1"/>
</dbReference>
<dbReference type="Proteomes" id="UP000218767">
    <property type="component" value="Unassembled WGS sequence"/>
</dbReference>
<dbReference type="Pfam" id="PF01841">
    <property type="entry name" value="Transglut_core"/>
    <property type="match status" value="1"/>
</dbReference>
<evidence type="ECO:0000256" key="2">
    <source>
        <dbReference type="SAM" id="Phobius"/>
    </source>
</evidence>
<evidence type="ECO:0000313" key="4">
    <source>
        <dbReference type="EMBL" id="PCI79060.1"/>
    </source>
</evidence>
<dbReference type="SMART" id="SM00460">
    <property type="entry name" value="TGc"/>
    <property type="match status" value="1"/>
</dbReference>